<proteinExistence type="predicted"/>
<gene>
    <name evidence="3" type="ORF">MNBD_GAMMA24-1054</name>
</gene>
<feature type="transmembrane region" description="Helical" evidence="1">
    <location>
        <begin position="64"/>
        <end position="83"/>
    </location>
</feature>
<name>A0A3B1BN95_9ZZZZ</name>
<dbReference type="SUPFAM" id="SSF53756">
    <property type="entry name" value="UDP-Glycosyltransferase/glycogen phosphorylase"/>
    <property type="match status" value="1"/>
</dbReference>
<keyword evidence="1" id="KW-0812">Transmembrane</keyword>
<protein>
    <recommendedName>
        <fullName evidence="2">Glycosyl transferase family 1 domain-containing protein</fullName>
    </recommendedName>
</protein>
<keyword evidence="1" id="KW-1133">Transmembrane helix</keyword>
<keyword evidence="1" id="KW-0472">Membrane</keyword>
<evidence type="ECO:0000313" key="3">
    <source>
        <dbReference type="EMBL" id="VAX12938.1"/>
    </source>
</evidence>
<sequence>MAVVLTSYYRPRPGGCCKRYFRAIRALLEQGHTVHYLAVCPFPVNHPDCHFHRFPWPQNKTENLLFWGMFFLFAPVQLLFLGLRQRVTHLFAFDSLYVFLLQPLRILKRIPLSFFVRGDAVEQHRLKDHGKFIILAEAVTEALAIAHVRMYSVAETLQKNILCRHRFFRPEHVQVFPNEIPQLKLISHKLSSPMHMACVGILEKRKNQSLIIDCMAHIDAASAKLYLYGTGPAEAEFKEQADNLQLQNQIVFAGWVDADLFWPQVDLLLFPSLLEGAPNAMLEAIACGVAVLASDIPEHREILPHASLLDPTDSQAWTKRIQSIIQKKETMLFPLRQEQAEYTRRLRFDWDAEVVKKILDS</sequence>
<accession>A0A3B1BN95</accession>
<dbReference type="CDD" id="cd03801">
    <property type="entry name" value="GT4_PimA-like"/>
    <property type="match status" value="1"/>
</dbReference>
<dbReference type="AlphaFoldDB" id="A0A3B1BN95"/>
<dbReference type="Pfam" id="PF00534">
    <property type="entry name" value="Glycos_transf_1"/>
    <property type="match status" value="1"/>
</dbReference>
<reference evidence="3" key="1">
    <citation type="submission" date="2018-06" db="EMBL/GenBank/DDBJ databases">
        <authorList>
            <person name="Zhirakovskaya E."/>
        </authorList>
    </citation>
    <scope>NUCLEOTIDE SEQUENCE</scope>
</reference>
<dbReference type="PANTHER" id="PTHR12526">
    <property type="entry name" value="GLYCOSYLTRANSFERASE"/>
    <property type="match status" value="1"/>
</dbReference>
<dbReference type="EMBL" id="UOFZ01000074">
    <property type="protein sequence ID" value="VAX12938.1"/>
    <property type="molecule type" value="Genomic_DNA"/>
</dbReference>
<evidence type="ECO:0000256" key="1">
    <source>
        <dbReference type="SAM" id="Phobius"/>
    </source>
</evidence>
<dbReference type="InterPro" id="IPR001296">
    <property type="entry name" value="Glyco_trans_1"/>
</dbReference>
<feature type="domain" description="Glycosyl transferase family 1" evidence="2">
    <location>
        <begin position="196"/>
        <end position="344"/>
    </location>
</feature>
<evidence type="ECO:0000259" key="2">
    <source>
        <dbReference type="Pfam" id="PF00534"/>
    </source>
</evidence>
<dbReference type="Gene3D" id="3.40.50.2000">
    <property type="entry name" value="Glycogen Phosphorylase B"/>
    <property type="match status" value="2"/>
</dbReference>
<organism evidence="3">
    <name type="scientific">hydrothermal vent metagenome</name>
    <dbReference type="NCBI Taxonomy" id="652676"/>
    <lineage>
        <taxon>unclassified sequences</taxon>
        <taxon>metagenomes</taxon>
        <taxon>ecological metagenomes</taxon>
    </lineage>
</organism>